<dbReference type="GO" id="GO:0055085">
    <property type="term" value="P:transmembrane transport"/>
    <property type="evidence" value="ECO:0007669"/>
    <property type="project" value="InterPro"/>
</dbReference>
<reference evidence="3 4" key="1">
    <citation type="submission" date="2010-05" db="EMBL/GenBank/DDBJ databases">
        <title>Complete sequence of Thermincola sp. JR.</title>
        <authorList>
            <consortium name="US DOE Joint Genome Institute"/>
            <person name="Lucas S."/>
            <person name="Copeland A."/>
            <person name="Lapidus A."/>
            <person name="Cheng J.-F."/>
            <person name="Bruce D."/>
            <person name="Goodwin L."/>
            <person name="Pitluck S."/>
            <person name="Chertkov O."/>
            <person name="Detter J.C."/>
            <person name="Han C."/>
            <person name="Tapia R."/>
            <person name="Land M."/>
            <person name="Hauser L."/>
            <person name="Kyrpides N."/>
            <person name="Mikhailova N."/>
            <person name="Hazen T.C."/>
            <person name="Woyke T."/>
        </authorList>
    </citation>
    <scope>NUCLEOTIDE SEQUENCE [LARGE SCALE GENOMIC DNA]</scope>
    <source>
        <strain evidence="3 4">JR</strain>
    </source>
</reference>
<dbReference type="RefSeq" id="WP_013121252.1">
    <property type="nucleotide sequence ID" value="NC_014152.1"/>
</dbReference>
<name>D5XAQ0_THEPJ</name>
<dbReference type="OrthoDB" id="9815946at2"/>
<dbReference type="Pfam" id="PF03480">
    <property type="entry name" value="DctP"/>
    <property type="match status" value="1"/>
</dbReference>
<protein>
    <submittedName>
        <fullName evidence="3">Extracellular solute-binding protein, family 7</fullName>
    </submittedName>
</protein>
<dbReference type="NCBIfam" id="NF037995">
    <property type="entry name" value="TRAP_S1"/>
    <property type="match status" value="1"/>
</dbReference>
<dbReference type="HOGENOM" id="CLU_036176_2_1_9"/>
<dbReference type="CDD" id="cd13665">
    <property type="entry name" value="PBP2_TRAP_Dctp3_4"/>
    <property type="match status" value="1"/>
</dbReference>
<evidence type="ECO:0000256" key="1">
    <source>
        <dbReference type="ARBA" id="ARBA00022729"/>
    </source>
</evidence>
<dbReference type="AlphaFoldDB" id="D5XAQ0"/>
<dbReference type="eggNOG" id="COG1638">
    <property type="taxonomic scope" value="Bacteria"/>
</dbReference>
<dbReference type="KEGG" id="tjr:TherJR_2415"/>
<organism evidence="3 4">
    <name type="scientific">Thermincola potens (strain JR)</name>
    <dbReference type="NCBI Taxonomy" id="635013"/>
    <lineage>
        <taxon>Bacteria</taxon>
        <taxon>Bacillati</taxon>
        <taxon>Bacillota</taxon>
        <taxon>Clostridia</taxon>
        <taxon>Eubacteriales</taxon>
        <taxon>Thermincolaceae</taxon>
        <taxon>Thermincola</taxon>
    </lineage>
</organism>
<keyword evidence="1 2" id="KW-0732">Signal</keyword>
<dbReference type="EMBL" id="CP002028">
    <property type="protein sequence ID" value="ADG83254.1"/>
    <property type="molecule type" value="Genomic_DNA"/>
</dbReference>
<keyword evidence="4" id="KW-1185">Reference proteome</keyword>
<feature type="chain" id="PRO_5038958257" evidence="2">
    <location>
        <begin position="24"/>
        <end position="347"/>
    </location>
</feature>
<gene>
    <name evidence="3" type="ordered locus">TherJR_2415</name>
</gene>
<dbReference type="InterPro" id="IPR038404">
    <property type="entry name" value="TRAP_DctP_sf"/>
</dbReference>
<dbReference type="STRING" id="635013.TherJR_2415"/>
<feature type="signal peptide" evidence="2">
    <location>
        <begin position="1"/>
        <end position="23"/>
    </location>
</feature>
<dbReference type="PROSITE" id="PS51257">
    <property type="entry name" value="PROKAR_LIPOPROTEIN"/>
    <property type="match status" value="1"/>
</dbReference>
<evidence type="ECO:0000256" key="2">
    <source>
        <dbReference type="SAM" id="SignalP"/>
    </source>
</evidence>
<accession>D5XAQ0</accession>
<proteinExistence type="predicted"/>
<evidence type="ECO:0000313" key="3">
    <source>
        <dbReference type="EMBL" id="ADG83254.1"/>
    </source>
</evidence>
<dbReference type="InterPro" id="IPR018389">
    <property type="entry name" value="DctP_fam"/>
</dbReference>
<dbReference type="PANTHER" id="PTHR33376">
    <property type="match status" value="1"/>
</dbReference>
<evidence type="ECO:0000313" key="4">
    <source>
        <dbReference type="Proteomes" id="UP000002377"/>
    </source>
</evidence>
<dbReference type="Gene3D" id="3.40.190.170">
    <property type="entry name" value="Bacterial extracellular solute-binding protein, family 7"/>
    <property type="match status" value="1"/>
</dbReference>
<sequence length="347" mass="38602" precursor="true">MKRKAVFSLIALMFLLSAILSGCGGRSESGKAESDKPIKLTYAFFAPANTFPAKQMEKWKEEVEKRTNGKVQVELFPGGTLLTDKNMYDGVRDGVADIGLSCPTYEPGRFGLIGISDLPSGFPNSKVSSQVFYDLVREFPPDALKDYKIIAAFATEPAHLMTKKPVKSLDDLKGMQIRISGALTPVLRDLGATPVGMGMAEVPEALQTGIIDGLVSSREVLKDLKLAESLKYTTDYPLTVTSFIAVMNKDVWESLPPDVQKVIDELGPEMARWTGEYHDNHVQEALKWSAREHGLQVVTLSEEEKAKWDAKLKPLQDKLVKDLKAKGLPAEEYRNRLYELKDKYSRK</sequence>
<dbReference type="Proteomes" id="UP000002377">
    <property type="component" value="Chromosome"/>
</dbReference>
<dbReference type="SUPFAM" id="SSF53850">
    <property type="entry name" value="Periplasmic binding protein-like II"/>
    <property type="match status" value="1"/>
</dbReference>
<dbReference type="PANTHER" id="PTHR33376:SF15">
    <property type="entry name" value="BLL6794 PROTEIN"/>
    <property type="match status" value="1"/>
</dbReference>